<accession>A0A1E3XAH5</accession>
<dbReference type="SUPFAM" id="SSF51230">
    <property type="entry name" value="Single hybrid motif"/>
    <property type="match status" value="1"/>
</dbReference>
<dbReference type="GO" id="GO:0005960">
    <property type="term" value="C:glycine cleavage complex"/>
    <property type="evidence" value="ECO:0007669"/>
    <property type="project" value="InterPro"/>
</dbReference>
<dbReference type="GO" id="GO:0004375">
    <property type="term" value="F:glycine dehydrogenase (decarboxylating) activity"/>
    <property type="evidence" value="ECO:0007669"/>
    <property type="project" value="UniProtKB-EC"/>
</dbReference>
<comment type="caution">
    <text evidence="3">The sequence shown here is derived from an EMBL/GenBank/DDBJ whole genome shotgun (WGS) entry which is preliminary data.</text>
</comment>
<dbReference type="PANTHER" id="PTHR11715">
    <property type="entry name" value="GLYCINE CLEAVAGE SYSTEM H PROTEIN"/>
    <property type="match status" value="1"/>
</dbReference>
<dbReference type="InterPro" id="IPR002930">
    <property type="entry name" value="GCV_H"/>
</dbReference>
<dbReference type="GO" id="GO:0019464">
    <property type="term" value="P:glycine decarboxylation via glycine cleavage system"/>
    <property type="evidence" value="ECO:0007669"/>
    <property type="project" value="InterPro"/>
</dbReference>
<dbReference type="CDD" id="cd06848">
    <property type="entry name" value="GCS_H"/>
    <property type="match status" value="1"/>
</dbReference>
<protein>
    <submittedName>
        <fullName evidence="3">H-protein of the glycine cleavage system</fullName>
        <ecNumber evidence="3">1.4.4.2</ecNumber>
    </submittedName>
</protein>
<dbReference type="GO" id="GO:0005829">
    <property type="term" value="C:cytosol"/>
    <property type="evidence" value="ECO:0007669"/>
    <property type="project" value="TreeGrafter"/>
</dbReference>
<evidence type="ECO:0000313" key="3">
    <source>
        <dbReference type="EMBL" id="ODS32622.1"/>
    </source>
</evidence>
<keyword evidence="3" id="KW-0560">Oxidoreductase</keyword>
<reference evidence="3 4" key="1">
    <citation type="submission" date="2016-07" db="EMBL/GenBank/DDBJ databases">
        <title>Draft genome of Scalindua rubra, obtained from a brine-seawater interface in the Red Sea, sheds light on salt adaptation in anammox bacteria.</title>
        <authorList>
            <person name="Speth D.R."/>
            <person name="Lagkouvardos I."/>
            <person name="Wang Y."/>
            <person name="Qian P.-Y."/>
            <person name="Dutilh B.E."/>
            <person name="Jetten M.S."/>
        </authorList>
    </citation>
    <scope>NUCLEOTIDE SEQUENCE [LARGE SCALE GENOMIC DNA]</scope>
    <source>
        <strain evidence="3">BSI-1</strain>
    </source>
</reference>
<evidence type="ECO:0000313" key="4">
    <source>
        <dbReference type="Proteomes" id="UP000094056"/>
    </source>
</evidence>
<organism evidence="3 4">
    <name type="scientific">Candidatus Scalindua rubra</name>
    <dbReference type="NCBI Taxonomy" id="1872076"/>
    <lineage>
        <taxon>Bacteria</taxon>
        <taxon>Pseudomonadati</taxon>
        <taxon>Planctomycetota</taxon>
        <taxon>Candidatus Brocadiia</taxon>
        <taxon>Candidatus Brocadiales</taxon>
        <taxon>Candidatus Scalinduaceae</taxon>
        <taxon>Candidatus Scalindua</taxon>
    </lineage>
</organism>
<dbReference type="EMBL" id="MAYW01000055">
    <property type="protein sequence ID" value="ODS32622.1"/>
    <property type="molecule type" value="Genomic_DNA"/>
</dbReference>
<name>A0A1E3XAH5_9BACT</name>
<dbReference type="Pfam" id="PF01597">
    <property type="entry name" value="GCV_H"/>
    <property type="match status" value="1"/>
</dbReference>
<dbReference type="AlphaFoldDB" id="A0A1E3XAH5"/>
<evidence type="ECO:0000256" key="1">
    <source>
        <dbReference type="ARBA" id="ARBA00022823"/>
    </source>
</evidence>
<sequence>MAKHEDIHLPDDLYYDRKDHLWAKIEEGNKVRVGLDIFGQKAAGTVAYLKILPVGKTVKKSRAFGSLEAGKYIGPLKAPAGGKLIEVNEEVLKAPNLVNTDSYGKGWFVIIEPDNLEEDLKDLVQGKQEIQEWLESEYKEYTEKGLFAEE</sequence>
<dbReference type="InterPro" id="IPR000089">
    <property type="entry name" value="Biotin_lipoyl"/>
</dbReference>
<keyword evidence="1" id="KW-0450">Lipoyl</keyword>
<dbReference type="InterPro" id="IPR011053">
    <property type="entry name" value="Single_hybrid_motif"/>
</dbReference>
<dbReference type="InterPro" id="IPR033753">
    <property type="entry name" value="GCV_H/Fam206"/>
</dbReference>
<dbReference type="EC" id="1.4.4.2" evidence="3"/>
<dbReference type="Proteomes" id="UP000094056">
    <property type="component" value="Unassembled WGS sequence"/>
</dbReference>
<proteinExistence type="predicted"/>
<dbReference type="GO" id="GO:0009249">
    <property type="term" value="P:protein lipoylation"/>
    <property type="evidence" value="ECO:0007669"/>
    <property type="project" value="TreeGrafter"/>
</dbReference>
<gene>
    <name evidence="3" type="primary">gcvH_2</name>
    <name evidence="3" type="ORF">SCARUB_02274</name>
</gene>
<dbReference type="PROSITE" id="PS50968">
    <property type="entry name" value="BIOTINYL_LIPOYL"/>
    <property type="match status" value="1"/>
</dbReference>
<evidence type="ECO:0000259" key="2">
    <source>
        <dbReference type="PROSITE" id="PS50968"/>
    </source>
</evidence>
<feature type="domain" description="Lipoyl-binding" evidence="2">
    <location>
        <begin position="30"/>
        <end position="112"/>
    </location>
</feature>
<dbReference type="PANTHER" id="PTHR11715:SF3">
    <property type="entry name" value="GLYCINE CLEAVAGE SYSTEM H PROTEIN-RELATED"/>
    <property type="match status" value="1"/>
</dbReference>
<dbReference type="Gene3D" id="2.40.50.100">
    <property type="match status" value="1"/>
</dbReference>